<proteinExistence type="predicted"/>
<keyword evidence="2" id="KW-0732">Signal</keyword>
<dbReference type="Proteomes" id="UP000637267">
    <property type="component" value="Unassembled WGS sequence"/>
</dbReference>
<accession>A0ABQ2PE22</accession>
<organism evidence="3 4">
    <name type="scientific">Silvimonas iriomotensis</name>
    <dbReference type="NCBI Taxonomy" id="449662"/>
    <lineage>
        <taxon>Bacteria</taxon>
        <taxon>Pseudomonadati</taxon>
        <taxon>Pseudomonadota</taxon>
        <taxon>Betaproteobacteria</taxon>
        <taxon>Neisseriales</taxon>
        <taxon>Chitinibacteraceae</taxon>
        <taxon>Silvimonas</taxon>
    </lineage>
</organism>
<gene>
    <name evidence="3" type="ORF">GCM10010970_35000</name>
</gene>
<sequence>MKNLSQINLPKIFSLHAARAAALICPLLLAACATPPGETGAGTAGKTTAGAPAPETKLPAPGPTPTVLITGRKPQAILDDIVKFRTGKGMSVRSRSSMKVEFAESVPNASQPTEARMLYLLSPTSKGLNLSARVFQVSYPGTARERVAEVTSVVADKLSKELAGYNTNSGW</sequence>
<comment type="caution">
    <text evidence="3">The sequence shown here is derived from an EMBL/GenBank/DDBJ whole genome shotgun (WGS) entry which is preliminary data.</text>
</comment>
<feature type="signal peptide" evidence="2">
    <location>
        <begin position="1"/>
        <end position="30"/>
    </location>
</feature>
<keyword evidence="4" id="KW-1185">Reference proteome</keyword>
<name>A0ABQ2PE22_9NEIS</name>
<reference evidence="4" key="1">
    <citation type="journal article" date="2019" name="Int. J. Syst. Evol. Microbiol.">
        <title>The Global Catalogue of Microorganisms (GCM) 10K type strain sequencing project: providing services to taxonomists for standard genome sequencing and annotation.</title>
        <authorList>
            <consortium name="The Broad Institute Genomics Platform"/>
            <consortium name="The Broad Institute Genome Sequencing Center for Infectious Disease"/>
            <person name="Wu L."/>
            <person name="Ma J."/>
        </authorList>
    </citation>
    <scope>NUCLEOTIDE SEQUENCE [LARGE SCALE GENOMIC DNA]</scope>
    <source>
        <strain evidence="4">CGMCC 1.8859</strain>
    </source>
</reference>
<evidence type="ECO:0000313" key="3">
    <source>
        <dbReference type="EMBL" id="GGP23500.1"/>
    </source>
</evidence>
<evidence type="ECO:0008006" key="5">
    <source>
        <dbReference type="Google" id="ProtNLM"/>
    </source>
</evidence>
<dbReference type="EMBL" id="BMLX01000006">
    <property type="protein sequence ID" value="GGP23500.1"/>
    <property type="molecule type" value="Genomic_DNA"/>
</dbReference>
<evidence type="ECO:0000313" key="4">
    <source>
        <dbReference type="Proteomes" id="UP000637267"/>
    </source>
</evidence>
<evidence type="ECO:0000256" key="1">
    <source>
        <dbReference type="SAM" id="MobiDB-lite"/>
    </source>
</evidence>
<dbReference type="PROSITE" id="PS51257">
    <property type="entry name" value="PROKAR_LIPOPROTEIN"/>
    <property type="match status" value="1"/>
</dbReference>
<feature type="region of interest" description="Disordered" evidence="1">
    <location>
        <begin position="38"/>
        <end position="66"/>
    </location>
</feature>
<feature type="chain" id="PRO_5046927995" description="Lipoprotein" evidence="2">
    <location>
        <begin position="31"/>
        <end position="171"/>
    </location>
</feature>
<protein>
    <recommendedName>
        <fullName evidence="5">Lipoprotein</fullName>
    </recommendedName>
</protein>
<evidence type="ECO:0000256" key="2">
    <source>
        <dbReference type="SAM" id="SignalP"/>
    </source>
</evidence>
<feature type="compositionally biased region" description="Low complexity" evidence="1">
    <location>
        <begin position="44"/>
        <end position="57"/>
    </location>
</feature>